<evidence type="ECO:0000256" key="9">
    <source>
        <dbReference type="RuleBase" id="RU000520"/>
    </source>
</evidence>
<dbReference type="FunFam" id="1.10.300.10:FF:000001">
    <property type="entry name" value="Adenylosuccinate synthetase"/>
    <property type="match status" value="1"/>
</dbReference>
<feature type="binding site" evidence="8">
    <location>
        <position position="12"/>
    </location>
    <ligand>
        <name>Mg(2+)</name>
        <dbReference type="ChEBI" id="CHEBI:18420"/>
    </ligand>
</feature>
<dbReference type="Proteomes" id="UP001302662">
    <property type="component" value="Chromosome"/>
</dbReference>
<evidence type="ECO:0000256" key="1">
    <source>
        <dbReference type="ARBA" id="ARBA00011738"/>
    </source>
</evidence>
<evidence type="ECO:0000256" key="8">
    <source>
        <dbReference type="HAMAP-Rule" id="MF_00011"/>
    </source>
</evidence>
<keyword evidence="6 8" id="KW-0460">Magnesium</keyword>
<keyword evidence="3 8" id="KW-0479">Metal-binding</keyword>
<dbReference type="GeneID" id="85197215"/>
<dbReference type="GO" id="GO:0005525">
    <property type="term" value="F:GTP binding"/>
    <property type="evidence" value="ECO:0007669"/>
    <property type="project" value="UniProtKB-UniRule"/>
</dbReference>
<comment type="subcellular location">
    <subcellularLocation>
        <location evidence="8">Cytoplasm</location>
    </subcellularLocation>
</comment>
<dbReference type="InterPro" id="IPR001114">
    <property type="entry name" value="Adenylosuccinate_synthetase"/>
</dbReference>
<dbReference type="InterPro" id="IPR042111">
    <property type="entry name" value="Adenylosuccinate_synth_dom3"/>
</dbReference>
<evidence type="ECO:0000256" key="4">
    <source>
        <dbReference type="ARBA" id="ARBA00022741"/>
    </source>
</evidence>
<dbReference type="Gene3D" id="3.40.440.10">
    <property type="entry name" value="Adenylosuccinate Synthetase, subunit A, domain 1"/>
    <property type="match status" value="1"/>
</dbReference>
<feature type="binding site" evidence="8">
    <location>
        <begin position="330"/>
        <end position="332"/>
    </location>
    <ligand>
        <name>GTP</name>
        <dbReference type="ChEBI" id="CHEBI:37565"/>
    </ligand>
</feature>
<dbReference type="RefSeq" id="WP_316560103.1">
    <property type="nucleotide sequence ID" value="NZ_CP131062.1"/>
</dbReference>
<keyword evidence="8" id="KW-0963">Cytoplasm</keyword>
<dbReference type="EC" id="6.3.4.4" evidence="8 9"/>
<evidence type="ECO:0000256" key="5">
    <source>
        <dbReference type="ARBA" id="ARBA00022755"/>
    </source>
</evidence>
<dbReference type="GO" id="GO:0044208">
    <property type="term" value="P:'de novo' AMP biosynthetic process"/>
    <property type="evidence" value="ECO:0007669"/>
    <property type="project" value="UniProtKB-UniRule"/>
</dbReference>
<keyword evidence="2 8" id="KW-0436">Ligase</keyword>
<comment type="pathway">
    <text evidence="8 9">Purine metabolism; AMP biosynthesis via de novo pathway; AMP from IMP: step 1/2.</text>
</comment>
<sequence length="441" mass="48515">MFTVITGAQFGDEGKGKIVDLLAEDYDIVARFQGGDNAGHTVVADSETYKLHQIPSGILVGATALIGPGVVLNPFTLTDELNALIERGISVTPENFGIDPKASIIMPYHIAADTLGEFSEKDKIGTTKKGIAYAYSDRILRNEIRFGDLLDENRFYEKLNDLLPAKKEMIANLGGNPHDLFPDEEAKRLLKIGRDLEDYAIDVSYEINNSLRAGKKVLAEGAQGTFLDVIHGTQKYVTSSSTIAGSACTGLGVGPSQVTKTIGLVKAYITRVGNGPLPTELNDEVGQHLAEVGHEYGTTTGRKRRCGWIDIPLLKKAVNLNGYTELVLTKLDVLTGLETIHMCVAYELDGERIDYPPLLTEDLERCVPVYGDGNGWDEPLGDIRNFHDLPYSAREFVEYVEKISRVPISYVSVGPDRDQIIKVDVNRQKDTRCNPINRKLF</sequence>
<feature type="binding site" evidence="8">
    <location>
        <position position="141"/>
    </location>
    <ligand>
        <name>IMP</name>
        <dbReference type="ChEBI" id="CHEBI:58053"/>
        <note>ligand shared between dimeric partners</note>
    </ligand>
</feature>
<feature type="binding site" evidence="8">
    <location>
        <begin position="412"/>
        <end position="414"/>
    </location>
    <ligand>
        <name>GTP</name>
        <dbReference type="ChEBI" id="CHEBI:37565"/>
    </ligand>
</feature>
<feature type="active site" description="Proton donor" evidence="8">
    <location>
        <position position="40"/>
    </location>
</feature>
<feature type="binding site" description="in other chain" evidence="8">
    <location>
        <position position="238"/>
    </location>
    <ligand>
        <name>IMP</name>
        <dbReference type="ChEBI" id="CHEBI:58053"/>
        <note>ligand shared between dimeric partners</note>
    </ligand>
</feature>
<dbReference type="InterPro" id="IPR018220">
    <property type="entry name" value="Adenylosuccin_syn_GTP-bd"/>
</dbReference>
<dbReference type="PANTHER" id="PTHR11846">
    <property type="entry name" value="ADENYLOSUCCINATE SYNTHETASE"/>
    <property type="match status" value="1"/>
</dbReference>
<evidence type="ECO:0000313" key="10">
    <source>
        <dbReference type="EMBL" id="WNY28562.1"/>
    </source>
</evidence>
<keyword evidence="11" id="KW-1185">Reference proteome</keyword>
<dbReference type="InterPro" id="IPR027417">
    <property type="entry name" value="P-loop_NTPase"/>
</dbReference>
<dbReference type="GO" id="GO:0000287">
    <property type="term" value="F:magnesium ion binding"/>
    <property type="evidence" value="ECO:0007669"/>
    <property type="project" value="UniProtKB-UniRule"/>
</dbReference>
<feature type="binding site" evidence="8">
    <location>
        <begin position="39"/>
        <end position="41"/>
    </location>
    <ligand>
        <name>GTP</name>
        <dbReference type="ChEBI" id="CHEBI:37565"/>
    </ligand>
</feature>
<dbReference type="GO" id="GO:0046040">
    <property type="term" value="P:IMP metabolic process"/>
    <property type="evidence" value="ECO:0007669"/>
    <property type="project" value="TreeGrafter"/>
</dbReference>
<keyword evidence="7 8" id="KW-0342">GTP-binding</keyword>
<dbReference type="PANTHER" id="PTHR11846:SF0">
    <property type="entry name" value="ADENYLOSUCCINATE SYNTHETASE"/>
    <property type="match status" value="1"/>
</dbReference>
<dbReference type="FunFam" id="3.90.170.10:FF:000001">
    <property type="entry name" value="Adenylosuccinate synthetase"/>
    <property type="match status" value="1"/>
</dbReference>
<name>A0AA96VLN4_9EURY</name>
<accession>A0AA96VLN4</accession>
<dbReference type="Gene3D" id="3.90.170.10">
    <property type="entry name" value="Adenylosuccinate Synthetase, subunit A, domain 3"/>
    <property type="match status" value="1"/>
</dbReference>
<dbReference type="InterPro" id="IPR042109">
    <property type="entry name" value="Adenylosuccinate_synth_dom1"/>
</dbReference>
<comment type="cofactor">
    <cofactor evidence="8">
        <name>Mg(2+)</name>
        <dbReference type="ChEBI" id="CHEBI:18420"/>
    </cofactor>
    <text evidence="8">Binds 1 Mg(2+) ion per subunit.</text>
</comment>
<dbReference type="InterPro" id="IPR042110">
    <property type="entry name" value="Adenylosuccinate_synth_dom2"/>
</dbReference>
<gene>
    <name evidence="8 10" type="primary">purA</name>
    <name evidence="10" type="ORF">MmiEs2_07560</name>
</gene>
<feature type="binding site" description="in other chain" evidence="8">
    <location>
        <begin position="12"/>
        <end position="15"/>
    </location>
    <ligand>
        <name>IMP</name>
        <dbReference type="ChEBI" id="CHEBI:58053"/>
        <note>ligand shared between dimeric partners</note>
    </ligand>
</feature>
<comment type="catalytic activity">
    <reaction evidence="8 9">
        <text>IMP + L-aspartate + GTP = N(6)-(1,2-dicarboxyethyl)-AMP + GDP + phosphate + 2 H(+)</text>
        <dbReference type="Rhea" id="RHEA:15753"/>
        <dbReference type="ChEBI" id="CHEBI:15378"/>
        <dbReference type="ChEBI" id="CHEBI:29991"/>
        <dbReference type="ChEBI" id="CHEBI:37565"/>
        <dbReference type="ChEBI" id="CHEBI:43474"/>
        <dbReference type="ChEBI" id="CHEBI:57567"/>
        <dbReference type="ChEBI" id="CHEBI:58053"/>
        <dbReference type="ChEBI" id="CHEBI:58189"/>
        <dbReference type="EC" id="6.3.4.4"/>
    </reaction>
</comment>
<dbReference type="Pfam" id="PF00709">
    <property type="entry name" value="Adenylsucc_synt"/>
    <property type="match status" value="1"/>
</dbReference>
<comment type="function">
    <text evidence="8">Plays an important role in the de novo pathway of purine nucleotide biosynthesis. Catalyzes the first committed step in the biosynthesis of AMP from IMP.</text>
</comment>
<feature type="binding site" evidence="8">
    <location>
        <position position="39"/>
    </location>
    <ligand>
        <name>Mg(2+)</name>
        <dbReference type="ChEBI" id="CHEBI:18420"/>
    </ligand>
</feature>
<dbReference type="CDD" id="cd03108">
    <property type="entry name" value="AdSS"/>
    <property type="match status" value="1"/>
</dbReference>
<keyword evidence="4 8" id="KW-0547">Nucleotide-binding</keyword>
<dbReference type="Gene3D" id="1.10.300.10">
    <property type="entry name" value="Adenylosuccinate Synthetase, subunit A, domain 2"/>
    <property type="match status" value="1"/>
</dbReference>
<comment type="subunit">
    <text evidence="1 8">Homodimer.</text>
</comment>
<feature type="binding site" description="in other chain" evidence="8">
    <location>
        <position position="127"/>
    </location>
    <ligand>
        <name>IMP</name>
        <dbReference type="ChEBI" id="CHEBI:58053"/>
        <note>ligand shared between dimeric partners</note>
    </ligand>
</feature>
<dbReference type="NCBIfam" id="TIGR00184">
    <property type="entry name" value="purA"/>
    <property type="match status" value="1"/>
</dbReference>
<comment type="similarity">
    <text evidence="8 9">Belongs to the adenylosuccinate synthetase family.</text>
</comment>
<evidence type="ECO:0000256" key="6">
    <source>
        <dbReference type="ARBA" id="ARBA00022842"/>
    </source>
</evidence>
<feature type="binding site" description="in other chain" evidence="8">
    <location>
        <begin position="37"/>
        <end position="40"/>
    </location>
    <ligand>
        <name>IMP</name>
        <dbReference type="ChEBI" id="CHEBI:58053"/>
        <note>ligand shared between dimeric partners</note>
    </ligand>
</feature>
<dbReference type="GO" id="GO:0004019">
    <property type="term" value="F:adenylosuccinate synthase activity"/>
    <property type="evidence" value="ECO:0007669"/>
    <property type="project" value="UniProtKB-UniRule"/>
</dbReference>
<evidence type="ECO:0000256" key="3">
    <source>
        <dbReference type="ARBA" id="ARBA00022723"/>
    </source>
</evidence>
<organism evidence="10 11">
    <name type="scientific">Methanimicrococcus stummii</name>
    <dbReference type="NCBI Taxonomy" id="3028294"/>
    <lineage>
        <taxon>Archaea</taxon>
        <taxon>Methanobacteriati</taxon>
        <taxon>Methanobacteriota</taxon>
        <taxon>Stenosarchaea group</taxon>
        <taxon>Methanomicrobia</taxon>
        <taxon>Methanosarcinales</taxon>
        <taxon>Methanosarcinaceae</taxon>
        <taxon>Methanimicrococcus</taxon>
    </lineage>
</organism>
<feature type="binding site" evidence="8">
    <location>
        <begin position="298"/>
        <end position="304"/>
    </location>
    <ligand>
        <name>substrate</name>
    </ligand>
</feature>
<dbReference type="KEGG" id="mees:MmiEs2_07560"/>
<dbReference type="EMBL" id="CP131062">
    <property type="protein sequence ID" value="WNY28562.1"/>
    <property type="molecule type" value="Genomic_DNA"/>
</dbReference>
<dbReference type="NCBIfam" id="NF002223">
    <property type="entry name" value="PRK01117.1"/>
    <property type="match status" value="1"/>
</dbReference>
<feature type="binding site" description="in other chain" evidence="8">
    <location>
        <position position="302"/>
    </location>
    <ligand>
        <name>IMP</name>
        <dbReference type="ChEBI" id="CHEBI:58053"/>
        <note>ligand shared between dimeric partners</note>
    </ligand>
</feature>
<dbReference type="PROSITE" id="PS01266">
    <property type="entry name" value="ADENYLOSUCCIN_SYN_1"/>
    <property type="match status" value="1"/>
</dbReference>
<keyword evidence="5 8" id="KW-0658">Purine biosynthesis</keyword>
<dbReference type="AlphaFoldDB" id="A0AA96VLN4"/>
<dbReference type="GO" id="GO:0005737">
    <property type="term" value="C:cytoplasm"/>
    <property type="evidence" value="ECO:0007669"/>
    <property type="project" value="UniProtKB-SubCell"/>
</dbReference>
<dbReference type="SMART" id="SM00788">
    <property type="entry name" value="Adenylsucc_synt"/>
    <property type="match status" value="1"/>
</dbReference>
<evidence type="ECO:0000256" key="7">
    <source>
        <dbReference type="ARBA" id="ARBA00023134"/>
    </source>
</evidence>
<feature type="binding site" evidence="8">
    <location>
        <begin position="11"/>
        <end position="17"/>
    </location>
    <ligand>
        <name>GTP</name>
        <dbReference type="ChEBI" id="CHEBI:37565"/>
    </ligand>
</feature>
<reference evidence="10 11" key="1">
    <citation type="submission" date="2023-07" db="EMBL/GenBank/DDBJ databases">
        <title>Closed genome sequence of Methanimicrococcus sp. Es2.</title>
        <authorList>
            <person name="Protasov E."/>
            <person name="Platt K."/>
            <person name="Reeh H."/>
            <person name="Poehlein A."/>
            <person name="Daniel R."/>
            <person name="Brune A."/>
        </authorList>
    </citation>
    <scope>NUCLEOTIDE SEQUENCE [LARGE SCALE GENOMIC DNA]</scope>
    <source>
        <strain evidence="10 11">Es2</strain>
    </source>
</reference>
<protein>
    <recommendedName>
        <fullName evidence="8 9">Adenylosuccinate synthetase</fullName>
        <shortName evidence="8">AMPSase</shortName>
        <shortName evidence="8">AdSS</shortName>
        <ecNumber evidence="8 9">6.3.4.4</ecNumber>
    </recommendedName>
    <alternativeName>
        <fullName evidence="8">IMP--aspartate ligase</fullName>
    </alternativeName>
</protein>
<feature type="binding site" evidence="8">
    <location>
        <position position="304"/>
    </location>
    <ligand>
        <name>GTP</name>
        <dbReference type="ChEBI" id="CHEBI:37565"/>
    </ligand>
</feature>
<evidence type="ECO:0000256" key="2">
    <source>
        <dbReference type="ARBA" id="ARBA00022598"/>
    </source>
</evidence>
<evidence type="ECO:0000313" key="11">
    <source>
        <dbReference type="Proteomes" id="UP001302662"/>
    </source>
</evidence>
<dbReference type="HAMAP" id="MF_00011">
    <property type="entry name" value="Adenylosucc_synth"/>
    <property type="match status" value="1"/>
</dbReference>
<proteinExistence type="inferred from homology"/>
<feature type="binding site" description="in other chain" evidence="8">
    <location>
        <position position="223"/>
    </location>
    <ligand>
        <name>IMP</name>
        <dbReference type="ChEBI" id="CHEBI:58053"/>
        <note>ligand shared between dimeric partners</note>
    </ligand>
</feature>
<feature type="active site" description="Proton acceptor" evidence="8">
    <location>
        <position position="12"/>
    </location>
</feature>
<dbReference type="SUPFAM" id="SSF52540">
    <property type="entry name" value="P-loop containing nucleoside triphosphate hydrolases"/>
    <property type="match status" value="1"/>
</dbReference>